<dbReference type="EMBL" id="CM044708">
    <property type="protein sequence ID" value="KAI5650024.1"/>
    <property type="molecule type" value="Genomic_DNA"/>
</dbReference>
<evidence type="ECO:0000313" key="1">
    <source>
        <dbReference type="EMBL" id="KAI5650024.1"/>
    </source>
</evidence>
<organism evidence="1 2">
    <name type="scientific">Catharanthus roseus</name>
    <name type="common">Madagascar periwinkle</name>
    <name type="synonym">Vinca rosea</name>
    <dbReference type="NCBI Taxonomy" id="4058"/>
    <lineage>
        <taxon>Eukaryota</taxon>
        <taxon>Viridiplantae</taxon>
        <taxon>Streptophyta</taxon>
        <taxon>Embryophyta</taxon>
        <taxon>Tracheophyta</taxon>
        <taxon>Spermatophyta</taxon>
        <taxon>Magnoliopsida</taxon>
        <taxon>eudicotyledons</taxon>
        <taxon>Gunneridae</taxon>
        <taxon>Pentapetalae</taxon>
        <taxon>asterids</taxon>
        <taxon>lamiids</taxon>
        <taxon>Gentianales</taxon>
        <taxon>Apocynaceae</taxon>
        <taxon>Rauvolfioideae</taxon>
        <taxon>Vinceae</taxon>
        <taxon>Catharanthinae</taxon>
        <taxon>Catharanthus</taxon>
    </lineage>
</organism>
<dbReference type="Proteomes" id="UP001060085">
    <property type="component" value="Linkage Group LG08"/>
</dbReference>
<comment type="caution">
    <text evidence="1">The sequence shown here is derived from an EMBL/GenBank/DDBJ whole genome shotgun (WGS) entry which is preliminary data.</text>
</comment>
<name>A0ACB9ZSE5_CATRO</name>
<sequence>MARGWKRAINQPTPSLAPPTPASTGGPLYLLSTSQPTLSQAPPMTVANMGSHLVLPSPTYPLQEPLPTSQLSSRSSPTSLTTLSLRSRRRSKICGGESFRKNGNPFVCVLQQKDLTERFTQSKYLEELHKHQKGEKKEEEYVQRKAEEDAEASDTPMPDDLQLMAIITGGVSHSHLYGAGSEEDHFIVESSRAAAGLASCSLDNE</sequence>
<keyword evidence="2" id="KW-1185">Reference proteome</keyword>
<reference evidence="2" key="1">
    <citation type="journal article" date="2023" name="Nat. Plants">
        <title>Single-cell RNA sequencing provides a high-resolution roadmap for understanding the multicellular compartmentation of specialized metabolism.</title>
        <authorList>
            <person name="Sun S."/>
            <person name="Shen X."/>
            <person name="Li Y."/>
            <person name="Li Y."/>
            <person name="Wang S."/>
            <person name="Li R."/>
            <person name="Zhang H."/>
            <person name="Shen G."/>
            <person name="Guo B."/>
            <person name="Wei J."/>
            <person name="Xu J."/>
            <person name="St-Pierre B."/>
            <person name="Chen S."/>
            <person name="Sun C."/>
        </authorList>
    </citation>
    <scope>NUCLEOTIDE SEQUENCE [LARGE SCALE GENOMIC DNA]</scope>
</reference>
<evidence type="ECO:0000313" key="2">
    <source>
        <dbReference type="Proteomes" id="UP001060085"/>
    </source>
</evidence>
<proteinExistence type="predicted"/>
<protein>
    <submittedName>
        <fullName evidence="1">Uncharacterized protein</fullName>
    </submittedName>
</protein>
<gene>
    <name evidence="1" type="ORF">M9H77_36029</name>
</gene>
<accession>A0ACB9ZSE5</accession>